<evidence type="ECO:0000313" key="7">
    <source>
        <dbReference type="Proteomes" id="UP000294530"/>
    </source>
</evidence>
<dbReference type="Proteomes" id="UP000294530">
    <property type="component" value="Unassembled WGS sequence"/>
</dbReference>
<evidence type="ECO:0000313" key="6">
    <source>
        <dbReference type="EMBL" id="TDH72331.1"/>
    </source>
</evidence>
<evidence type="ECO:0000256" key="5">
    <source>
        <dbReference type="SAM" id="Phobius"/>
    </source>
</evidence>
<reference evidence="6 7" key="1">
    <citation type="journal article" date="2021" name="Genome Biol.">
        <title>AFLAP: assembly-free linkage analysis pipeline using k-mers from genome sequencing data.</title>
        <authorList>
            <person name="Fletcher K."/>
            <person name="Zhang L."/>
            <person name="Gil J."/>
            <person name="Han R."/>
            <person name="Cavanaugh K."/>
            <person name="Michelmore R."/>
        </authorList>
    </citation>
    <scope>NUCLEOTIDE SEQUENCE [LARGE SCALE GENOMIC DNA]</scope>
    <source>
        <strain evidence="6 7">SF5</strain>
    </source>
</reference>
<feature type="transmembrane region" description="Helical" evidence="5">
    <location>
        <begin position="317"/>
        <end position="336"/>
    </location>
</feature>
<dbReference type="Pfam" id="PF02535">
    <property type="entry name" value="Zip"/>
    <property type="match status" value="1"/>
</dbReference>
<dbReference type="AlphaFoldDB" id="A0A976IIA4"/>
<feature type="transmembrane region" description="Helical" evidence="5">
    <location>
        <begin position="255"/>
        <end position="277"/>
    </location>
</feature>
<name>A0A976IIA4_BRELC</name>
<comment type="subcellular location">
    <subcellularLocation>
        <location evidence="1">Membrane</location>
        <topology evidence="1">Multi-pass membrane protein</topology>
    </subcellularLocation>
</comment>
<sequence>MDTVDEFKLAAAVFIWVLALVGGIAPLLSTQRVSKRVSSIFNMAAAGIFLASSCMHLLPDAQNNVALTEWGCKHTIEDLLTANSKGEGKSCFNWANFFYGSGFLMILLIEVTAHSLQRNYNKVHGCEQEERESLITVDTCAVEVNNFAKESLCSRSQLDCGEYGTCGASIELAALADGVKKEIPSHSHGIVDGNLILALVIFIALSFHSVMEGMGMGASSSPAWDILIAVMAHKSLAAFALVLEFLHHNVPTKQLILTVAVFSLMTPTGILFGRLLIDSNHATPASGICAALAGGTFLFVATIEIIPQELKDPQHQLEKFAVLLLGYGTMGMLSIWT</sequence>
<dbReference type="EMBL" id="SHOA02000038">
    <property type="protein sequence ID" value="TDH72331.1"/>
    <property type="molecule type" value="Genomic_DNA"/>
</dbReference>
<evidence type="ECO:0000256" key="1">
    <source>
        <dbReference type="ARBA" id="ARBA00004141"/>
    </source>
</evidence>
<evidence type="ECO:0000256" key="4">
    <source>
        <dbReference type="ARBA" id="ARBA00023136"/>
    </source>
</evidence>
<dbReference type="KEGG" id="blac:94347194"/>
<dbReference type="InterPro" id="IPR003689">
    <property type="entry name" value="ZIP"/>
</dbReference>
<protein>
    <submittedName>
        <fullName evidence="6">Uncharacterized protein</fullName>
    </submittedName>
</protein>
<feature type="transmembrane region" description="Helical" evidence="5">
    <location>
        <begin position="190"/>
        <end position="211"/>
    </location>
</feature>
<feature type="transmembrane region" description="Helical" evidence="5">
    <location>
        <begin position="6"/>
        <end position="28"/>
    </location>
</feature>
<evidence type="ECO:0000256" key="2">
    <source>
        <dbReference type="ARBA" id="ARBA00022692"/>
    </source>
</evidence>
<gene>
    <name evidence="6" type="ORF">CCR75_003428</name>
</gene>
<dbReference type="GO" id="GO:0005385">
    <property type="term" value="F:zinc ion transmembrane transporter activity"/>
    <property type="evidence" value="ECO:0007669"/>
    <property type="project" value="TreeGrafter"/>
</dbReference>
<feature type="transmembrane region" description="Helical" evidence="5">
    <location>
        <begin position="40"/>
        <end position="58"/>
    </location>
</feature>
<feature type="transmembrane region" description="Helical" evidence="5">
    <location>
        <begin position="94"/>
        <end position="113"/>
    </location>
</feature>
<accession>A0A976IIA4</accession>
<dbReference type="GO" id="GO:0016020">
    <property type="term" value="C:membrane"/>
    <property type="evidence" value="ECO:0007669"/>
    <property type="project" value="UniProtKB-SubCell"/>
</dbReference>
<organism evidence="6 7">
    <name type="scientific">Bremia lactucae</name>
    <name type="common">Lettuce downy mildew</name>
    <dbReference type="NCBI Taxonomy" id="4779"/>
    <lineage>
        <taxon>Eukaryota</taxon>
        <taxon>Sar</taxon>
        <taxon>Stramenopiles</taxon>
        <taxon>Oomycota</taxon>
        <taxon>Peronosporomycetes</taxon>
        <taxon>Peronosporales</taxon>
        <taxon>Peronosporaceae</taxon>
        <taxon>Bremia</taxon>
    </lineage>
</organism>
<keyword evidence="4 5" id="KW-0472">Membrane</keyword>
<feature type="transmembrane region" description="Helical" evidence="5">
    <location>
        <begin position="283"/>
        <end position="305"/>
    </location>
</feature>
<dbReference type="GeneID" id="94347194"/>
<feature type="transmembrane region" description="Helical" evidence="5">
    <location>
        <begin position="223"/>
        <end position="243"/>
    </location>
</feature>
<dbReference type="RefSeq" id="XP_067821830.1">
    <property type="nucleotide sequence ID" value="XM_067961523.1"/>
</dbReference>
<dbReference type="OrthoDB" id="448280at2759"/>
<keyword evidence="2 5" id="KW-0812">Transmembrane</keyword>
<keyword evidence="3 5" id="KW-1133">Transmembrane helix</keyword>
<evidence type="ECO:0000256" key="3">
    <source>
        <dbReference type="ARBA" id="ARBA00022989"/>
    </source>
</evidence>
<keyword evidence="7" id="KW-1185">Reference proteome</keyword>
<dbReference type="PANTHER" id="PTHR11040:SF140">
    <property type="entry name" value="ZRT (ZRT), IRT- (IRT-) LIKE PROTEIN TRANSPORTER"/>
    <property type="match status" value="1"/>
</dbReference>
<comment type="caution">
    <text evidence="6">The sequence shown here is derived from an EMBL/GenBank/DDBJ whole genome shotgun (WGS) entry which is preliminary data.</text>
</comment>
<dbReference type="PANTHER" id="PTHR11040">
    <property type="entry name" value="ZINC/IRON TRANSPORTER"/>
    <property type="match status" value="1"/>
</dbReference>
<proteinExistence type="predicted"/>